<dbReference type="Pfam" id="PF00501">
    <property type="entry name" value="AMP-binding"/>
    <property type="match status" value="2"/>
</dbReference>
<sequence length="449" mass="48331">MNTLFDLIKEHEPSKIALAEEGYRVYYGDLPGLVQSRVERVKQYRCVALAMNNEIEWVLWDLATLVANVTLVPLPPFFTKEQRDHVLKSSGCDGIITSDGLIPLPNLPVSLPEGTVKVTYTSGTTGTPKGVCLSAQAIKAVAQSIVSVLGKDMAGLHACVLPLGVLLENVAGVYTTLIAGGTVIFNRLETFGKNYENLHEIIKIAGATSVILVPEILRILMSQVIEKGPLPSLAYVAVGGSKVSSSLLNQARALSLPVYEGYGLSECASVVSLNTPEHNKIDTVGRLLPHIQATIENGEIIIKNTGFLGYVGELAPDHIYTGDLGVVDSEGFLSITGRKKNILITSYGRNIAPEWVESELLSQPEIAQAVVFGDGESSLSAFIVPSSKKASTSDGVARANSRLPEYAQVKNFTLVPPFSPNDGTLTGTGRPRRSRIFQLYKKDKTDVVL</sequence>
<dbReference type="InterPro" id="IPR045851">
    <property type="entry name" value="AMP-bd_C_sf"/>
</dbReference>
<dbReference type="PROSITE" id="PS00455">
    <property type="entry name" value="AMP_BINDING"/>
    <property type="match status" value="1"/>
</dbReference>
<keyword evidence="2" id="KW-0436">Ligase</keyword>
<dbReference type="GO" id="GO:0031956">
    <property type="term" value="F:medium-chain fatty acid-CoA ligase activity"/>
    <property type="evidence" value="ECO:0007669"/>
    <property type="project" value="TreeGrafter"/>
</dbReference>
<dbReference type="Pfam" id="PF23562">
    <property type="entry name" value="AMP-binding_C_3"/>
    <property type="match status" value="1"/>
</dbReference>
<evidence type="ECO:0000313" key="4">
    <source>
        <dbReference type="EMBL" id="PZQ43283.1"/>
    </source>
</evidence>
<dbReference type="Gene3D" id="3.40.50.12780">
    <property type="entry name" value="N-terminal domain of ligase-like"/>
    <property type="match status" value="1"/>
</dbReference>
<dbReference type="GO" id="GO:0006631">
    <property type="term" value="P:fatty acid metabolic process"/>
    <property type="evidence" value="ECO:0007669"/>
    <property type="project" value="TreeGrafter"/>
</dbReference>
<dbReference type="InterPro" id="IPR042099">
    <property type="entry name" value="ANL_N_sf"/>
</dbReference>
<evidence type="ECO:0000256" key="2">
    <source>
        <dbReference type="ARBA" id="ARBA00022598"/>
    </source>
</evidence>
<dbReference type="AlphaFoldDB" id="A0A2W5PL43"/>
<protein>
    <submittedName>
        <fullName evidence="4">AMP-dependent synthetase</fullName>
    </submittedName>
</protein>
<accession>A0A2W5PL43</accession>
<gene>
    <name evidence="4" type="ORF">DI551_12420</name>
</gene>
<dbReference type="InterPro" id="IPR000873">
    <property type="entry name" value="AMP-dep_synth/lig_dom"/>
</dbReference>
<dbReference type="Proteomes" id="UP000249417">
    <property type="component" value="Unassembled WGS sequence"/>
</dbReference>
<dbReference type="Gene3D" id="3.30.300.30">
    <property type="match status" value="1"/>
</dbReference>
<organism evidence="4 5">
    <name type="scientific">Micavibrio aeruginosavorus</name>
    <dbReference type="NCBI Taxonomy" id="349221"/>
    <lineage>
        <taxon>Bacteria</taxon>
        <taxon>Pseudomonadati</taxon>
        <taxon>Bdellovibrionota</taxon>
        <taxon>Bdellovibrionia</taxon>
        <taxon>Bdellovibrionales</taxon>
        <taxon>Pseudobdellovibrionaceae</taxon>
        <taxon>Micavibrio</taxon>
    </lineage>
</organism>
<dbReference type="PANTHER" id="PTHR43201">
    <property type="entry name" value="ACYL-COA SYNTHETASE"/>
    <property type="match status" value="1"/>
</dbReference>
<comment type="caution">
    <text evidence="4">The sequence shown here is derived from an EMBL/GenBank/DDBJ whole genome shotgun (WGS) entry which is preliminary data.</text>
</comment>
<proteinExistence type="inferred from homology"/>
<evidence type="ECO:0000313" key="5">
    <source>
        <dbReference type="Proteomes" id="UP000249417"/>
    </source>
</evidence>
<dbReference type="SUPFAM" id="SSF56801">
    <property type="entry name" value="Acetyl-CoA synthetase-like"/>
    <property type="match status" value="1"/>
</dbReference>
<evidence type="ECO:0000259" key="3">
    <source>
        <dbReference type="Pfam" id="PF00501"/>
    </source>
</evidence>
<dbReference type="EMBL" id="QFQB01000168">
    <property type="protein sequence ID" value="PZQ43283.1"/>
    <property type="molecule type" value="Genomic_DNA"/>
</dbReference>
<comment type="similarity">
    <text evidence="1">Belongs to the ATP-dependent AMP-binding enzyme family.</text>
</comment>
<feature type="domain" description="AMP-dependent synthetase/ligase" evidence="3">
    <location>
        <begin position="41"/>
        <end position="97"/>
    </location>
</feature>
<dbReference type="InterPro" id="IPR020845">
    <property type="entry name" value="AMP-binding_CS"/>
</dbReference>
<feature type="domain" description="AMP-dependent synthetase/ligase" evidence="3">
    <location>
        <begin position="113"/>
        <end position="298"/>
    </location>
</feature>
<dbReference type="PANTHER" id="PTHR43201:SF5">
    <property type="entry name" value="MEDIUM-CHAIN ACYL-COA LIGASE ACSF2, MITOCHONDRIAL"/>
    <property type="match status" value="1"/>
</dbReference>
<evidence type="ECO:0000256" key="1">
    <source>
        <dbReference type="ARBA" id="ARBA00006432"/>
    </source>
</evidence>
<name>A0A2W5PL43_9BACT</name>
<reference evidence="4 5" key="1">
    <citation type="submission" date="2017-08" db="EMBL/GenBank/DDBJ databases">
        <title>Infants hospitalized years apart are colonized by the same room-sourced microbial strains.</title>
        <authorList>
            <person name="Brooks B."/>
            <person name="Olm M.R."/>
            <person name="Firek B.A."/>
            <person name="Baker R."/>
            <person name="Thomas B.C."/>
            <person name="Morowitz M.J."/>
            <person name="Banfield J.F."/>
        </authorList>
    </citation>
    <scope>NUCLEOTIDE SEQUENCE [LARGE SCALE GENOMIC DNA]</scope>
    <source>
        <strain evidence="4">S2_005_002_R2_29</strain>
    </source>
</reference>